<dbReference type="SUPFAM" id="SSF90112">
    <property type="entry name" value="Neurotransmitter-gated ion-channel transmembrane pore"/>
    <property type="match status" value="1"/>
</dbReference>
<name>A0AAN8G1C2_TRICO</name>
<feature type="transmembrane region" description="Helical" evidence="1">
    <location>
        <begin position="122"/>
        <end position="146"/>
    </location>
</feature>
<dbReference type="InterPro" id="IPR038050">
    <property type="entry name" value="Neuro_actylchol_rec"/>
</dbReference>
<feature type="transmembrane region" description="Helical" evidence="1">
    <location>
        <begin position="249"/>
        <end position="272"/>
    </location>
</feature>
<keyword evidence="1" id="KW-0472">Membrane</keyword>
<dbReference type="EMBL" id="WIXE01001913">
    <property type="protein sequence ID" value="KAK5985287.1"/>
    <property type="molecule type" value="Genomic_DNA"/>
</dbReference>
<dbReference type="InterPro" id="IPR006028">
    <property type="entry name" value="GABAA/Glycine_rcpt"/>
</dbReference>
<feature type="transmembrane region" description="Helical" evidence="1">
    <location>
        <begin position="152"/>
        <end position="176"/>
    </location>
</feature>
<reference evidence="2 3" key="1">
    <citation type="submission" date="2019-10" db="EMBL/GenBank/DDBJ databases">
        <title>Assembly and Annotation for the nematode Trichostrongylus colubriformis.</title>
        <authorList>
            <person name="Martin J."/>
        </authorList>
    </citation>
    <scope>NUCLEOTIDE SEQUENCE [LARGE SCALE GENOMIC DNA]</scope>
    <source>
        <strain evidence="2">G859</strain>
        <tissue evidence="2">Whole worm</tissue>
    </source>
</reference>
<dbReference type="GO" id="GO:0005216">
    <property type="term" value="F:monoatomic ion channel activity"/>
    <property type="evidence" value="ECO:0007669"/>
    <property type="project" value="InterPro"/>
</dbReference>
<dbReference type="InterPro" id="IPR036719">
    <property type="entry name" value="Neuro-gated_channel_TM_sf"/>
</dbReference>
<keyword evidence="1" id="KW-0812">Transmembrane</keyword>
<organism evidence="2 3">
    <name type="scientific">Trichostrongylus colubriformis</name>
    <name type="common">Black scour worm</name>
    <dbReference type="NCBI Taxonomy" id="6319"/>
    <lineage>
        <taxon>Eukaryota</taxon>
        <taxon>Metazoa</taxon>
        <taxon>Ecdysozoa</taxon>
        <taxon>Nematoda</taxon>
        <taxon>Chromadorea</taxon>
        <taxon>Rhabditida</taxon>
        <taxon>Rhabditina</taxon>
        <taxon>Rhabditomorpha</taxon>
        <taxon>Strongyloidea</taxon>
        <taxon>Trichostrongylidae</taxon>
        <taxon>Trichostrongylus</taxon>
    </lineage>
</organism>
<dbReference type="AlphaFoldDB" id="A0AAN8G1C2"/>
<gene>
    <name evidence="2" type="ORF">GCK32_016149</name>
</gene>
<dbReference type="GO" id="GO:0004888">
    <property type="term" value="F:transmembrane signaling receptor activity"/>
    <property type="evidence" value="ECO:0007669"/>
    <property type="project" value="InterPro"/>
</dbReference>
<protein>
    <submittedName>
        <fullName evidence="2">Uncharacterized protein</fullName>
    </submittedName>
</protein>
<comment type="caution">
    <text evidence="2">The sequence shown here is derived from an EMBL/GenBank/DDBJ whole genome shotgun (WGS) entry which is preliminary data.</text>
</comment>
<evidence type="ECO:0000313" key="3">
    <source>
        <dbReference type="Proteomes" id="UP001331761"/>
    </source>
</evidence>
<keyword evidence="3" id="KW-1185">Reference proteome</keyword>
<proteinExistence type="predicted"/>
<evidence type="ECO:0000256" key="1">
    <source>
        <dbReference type="SAM" id="Phobius"/>
    </source>
</evidence>
<dbReference type="Proteomes" id="UP001331761">
    <property type="component" value="Unassembled WGS sequence"/>
</dbReference>
<keyword evidence="1" id="KW-1133">Transmembrane helix</keyword>
<dbReference type="GO" id="GO:0016020">
    <property type="term" value="C:membrane"/>
    <property type="evidence" value="ECO:0007669"/>
    <property type="project" value="InterPro"/>
</dbReference>
<dbReference type="Gene3D" id="1.20.58.390">
    <property type="entry name" value="Neurotransmitter-gated ion-channel transmembrane domain"/>
    <property type="match status" value="1"/>
</dbReference>
<dbReference type="PRINTS" id="PR00253">
    <property type="entry name" value="GABAARECEPTR"/>
</dbReference>
<feature type="transmembrane region" description="Helical" evidence="1">
    <location>
        <begin position="90"/>
        <end position="110"/>
    </location>
</feature>
<evidence type="ECO:0000313" key="2">
    <source>
        <dbReference type="EMBL" id="KAK5985287.1"/>
    </source>
</evidence>
<accession>A0AAN8G1C2</accession>
<sequence>MEVYRITSGANDEIVQSSGKLPSDVLQLAWRSPPHMSSTPVSIPYFLIDEIKPSTCDHRTSLPATFSSASAVVTHACLAIRLVFSRSLNLVFYRFYMPSSMALFLAWMSFYVSRTDLVTRVLLVSFSLLFQLFICALFVHSVAFPAATVTPADVWCALLVIQSVVVVAFIFSSIVMESQVRKYRDLISDSKIIREDSRSRHERRAMRTAMYRKENNYMEKSACSYATVVESTFRRKGDQISLCSVRVDLIARLACPIVYVILTSLYFLLYILSPHN</sequence>